<sequence length="157" mass="17237">PLMMYSDDTSGNHSKKWNKHLGFYYTLAGFPLKLINQEYNIHYATFSNTAGALELADPVIDELKKLANQGFKAFDAGLNSEVHVMVIGLCHLGDSPMHTDVSKTTNPSTTLNPCHTCHLTVETKAGKQTEAYVHSLLGINSSGKLVCVLLCYYQLAS</sequence>
<protein>
    <submittedName>
        <fullName evidence="1">Uncharacterized protein</fullName>
    </submittedName>
</protein>
<dbReference type="PANTHER" id="PTHR31912:SF34">
    <property type="entry name" value="NOTOCHORD-RELATED PROTEIN"/>
    <property type="match status" value="1"/>
</dbReference>
<name>A0A9P6TGV2_9BASI</name>
<comment type="caution">
    <text evidence="1">The sequence shown here is derived from an EMBL/GenBank/DDBJ whole genome shotgun (WGS) entry which is preliminary data.</text>
</comment>
<dbReference type="PANTHER" id="PTHR31912">
    <property type="entry name" value="IP13529P"/>
    <property type="match status" value="1"/>
</dbReference>
<dbReference type="EMBL" id="MU167221">
    <property type="protein sequence ID" value="KAG0150158.1"/>
    <property type="molecule type" value="Genomic_DNA"/>
</dbReference>
<dbReference type="Proteomes" id="UP000886653">
    <property type="component" value="Unassembled WGS sequence"/>
</dbReference>
<dbReference type="AlphaFoldDB" id="A0A9P6TGV2"/>
<reference evidence="1" key="1">
    <citation type="submission" date="2013-11" db="EMBL/GenBank/DDBJ databases">
        <title>Genome sequence of the fusiform rust pathogen reveals effectors for host alternation and coevolution with pine.</title>
        <authorList>
            <consortium name="DOE Joint Genome Institute"/>
            <person name="Smith K."/>
            <person name="Pendleton A."/>
            <person name="Kubisiak T."/>
            <person name="Anderson C."/>
            <person name="Salamov A."/>
            <person name="Aerts A."/>
            <person name="Riley R."/>
            <person name="Clum A."/>
            <person name="Lindquist E."/>
            <person name="Ence D."/>
            <person name="Campbell M."/>
            <person name="Kronenberg Z."/>
            <person name="Feau N."/>
            <person name="Dhillon B."/>
            <person name="Hamelin R."/>
            <person name="Burleigh J."/>
            <person name="Smith J."/>
            <person name="Yandell M."/>
            <person name="Nelson C."/>
            <person name="Grigoriev I."/>
            <person name="Davis J."/>
        </authorList>
    </citation>
    <scope>NUCLEOTIDE SEQUENCE</scope>
    <source>
        <strain evidence="1">G11</strain>
    </source>
</reference>
<gene>
    <name evidence="1" type="ORF">CROQUDRAFT_38611</name>
</gene>
<accession>A0A9P6TGV2</accession>
<organism evidence="1 2">
    <name type="scientific">Cronartium quercuum f. sp. fusiforme G11</name>
    <dbReference type="NCBI Taxonomy" id="708437"/>
    <lineage>
        <taxon>Eukaryota</taxon>
        <taxon>Fungi</taxon>
        <taxon>Dikarya</taxon>
        <taxon>Basidiomycota</taxon>
        <taxon>Pucciniomycotina</taxon>
        <taxon>Pucciniomycetes</taxon>
        <taxon>Pucciniales</taxon>
        <taxon>Coleosporiaceae</taxon>
        <taxon>Cronartium</taxon>
    </lineage>
</organism>
<keyword evidence="2" id="KW-1185">Reference proteome</keyword>
<feature type="non-terminal residue" evidence="1">
    <location>
        <position position="1"/>
    </location>
</feature>
<evidence type="ECO:0000313" key="2">
    <source>
        <dbReference type="Proteomes" id="UP000886653"/>
    </source>
</evidence>
<evidence type="ECO:0000313" key="1">
    <source>
        <dbReference type="EMBL" id="KAG0150158.1"/>
    </source>
</evidence>
<dbReference type="OrthoDB" id="2246127at2759"/>
<proteinExistence type="predicted"/>